<evidence type="ECO:0000256" key="4">
    <source>
        <dbReference type="ARBA" id="ARBA00022729"/>
    </source>
</evidence>
<feature type="signal peptide" evidence="9">
    <location>
        <begin position="1"/>
        <end position="28"/>
    </location>
</feature>
<proteinExistence type="inferred from homology"/>
<dbReference type="PANTHER" id="PTHR22811">
    <property type="entry name" value="TRANSMEMBRANE EMP24 DOMAIN-CONTAINING PROTEIN"/>
    <property type="match status" value="1"/>
</dbReference>
<dbReference type="InterPro" id="IPR009038">
    <property type="entry name" value="GOLD_dom"/>
</dbReference>
<sequence>MSNEKLESNKQMRLAACALVALIASVLGQETTLEATTRTVTTPKPTATRETFEPDRYQHEPPGQTRLGQTTKVVDDFDPYKIANDAAHAMGQMGKEAPPKDKQEDGKLSQFDFDPSEGLTFFVEPRNKMCFYEDVKSLGDTVGGAYIVSTAASSIDVDIKDPYMNTIFQRYGDAEGTYEVHPDVTGLYEVCFTNNDHDDKLVTHVTHTLQSQHPVEKEHVSILAKYASHLDIRLGELESEQRLMQLRVDRHMKTEKSTNDRVALAGTIESIVYVALVLLQVFYIKRLLEKPRQVRNWA</sequence>
<dbReference type="PROSITE" id="PS50866">
    <property type="entry name" value="GOLD"/>
    <property type="match status" value="1"/>
</dbReference>
<comment type="caution">
    <text evidence="11">The sequence shown here is derived from an EMBL/GenBank/DDBJ whole genome shotgun (WGS) entry which is preliminary data.</text>
</comment>
<organism evidence="11 12">
    <name type="scientific">Aphanomyces euteiches</name>
    <dbReference type="NCBI Taxonomy" id="100861"/>
    <lineage>
        <taxon>Eukaryota</taxon>
        <taxon>Sar</taxon>
        <taxon>Stramenopiles</taxon>
        <taxon>Oomycota</taxon>
        <taxon>Saprolegniomycetes</taxon>
        <taxon>Saprolegniales</taxon>
        <taxon>Verrucalvaceae</taxon>
        <taxon>Aphanomyces</taxon>
    </lineage>
</organism>
<evidence type="ECO:0000256" key="5">
    <source>
        <dbReference type="ARBA" id="ARBA00022989"/>
    </source>
</evidence>
<evidence type="ECO:0000256" key="6">
    <source>
        <dbReference type="ARBA" id="ARBA00023136"/>
    </source>
</evidence>
<evidence type="ECO:0000256" key="9">
    <source>
        <dbReference type="SAM" id="SignalP"/>
    </source>
</evidence>
<gene>
    <name evidence="11" type="ORF">Ae201684_018046</name>
</gene>
<comment type="similarity">
    <text evidence="2 7">Belongs to the EMP24/GP25L family.</text>
</comment>
<keyword evidence="12" id="KW-1185">Reference proteome</keyword>
<dbReference type="SMART" id="SM01190">
    <property type="entry name" value="EMP24_GP25L"/>
    <property type="match status" value="1"/>
</dbReference>
<dbReference type="VEuPathDB" id="FungiDB:AeMF1_010212"/>
<protein>
    <recommendedName>
        <fullName evidence="10">GOLD domain-containing protein</fullName>
    </recommendedName>
</protein>
<reference evidence="11 12" key="1">
    <citation type="submission" date="2019-07" db="EMBL/GenBank/DDBJ databases">
        <title>Genomics analysis of Aphanomyces spp. identifies a new class of oomycete effector associated with host adaptation.</title>
        <authorList>
            <person name="Gaulin E."/>
        </authorList>
    </citation>
    <scope>NUCLEOTIDE SEQUENCE [LARGE SCALE GENOMIC DNA]</scope>
    <source>
        <strain evidence="11 12">ATCC 201684</strain>
    </source>
</reference>
<dbReference type="AlphaFoldDB" id="A0A6G0W8W8"/>
<evidence type="ECO:0000256" key="3">
    <source>
        <dbReference type="ARBA" id="ARBA00022692"/>
    </source>
</evidence>
<feature type="chain" id="PRO_5026216225" description="GOLD domain-containing protein" evidence="9">
    <location>
        <begin position="29"/>
        <end position="298"/>
    </location>
</feature>
<feature type="domain" description="GOLD" evidence="10">
    <location>
        <begin position="128"/>
        <end position="211"/>
    </location>
</feature>
<dbReference type="Pfam" id="PF01105">
    <property type="entry name" value="EMP24_GP25L"/>
    <property type="match status" value="1"/>
</dbReference>
<dbReference type="InterPro" id="IPR015720">
    <property type="entry name" value="Emp24-like"/>
</dbReference>
<dbReference type="GO" id="GO:0016020">
    <property type="term" value="C:membrane"/>
    <property type="evidence" value="ECO:0007669"/>
    <property type="project" value="UniProtKB-SubCell"/>
</dbReference>
<keyword evidence="3 7" id="KW-0812">Transmembrane</keyword>
<evidence type="ECO:0000256" key="1">
    <source>
        <dbReference type="ARBA" id="ARBA00004479"/>
    </source>
</evidence>
<evidence type="ECO:0000259" key="10">
    <source>
        <dbReference type="PROSITE" id="PS50866"/>
    </source>
</evidence>
<dbReference type="Proteomes" id="UP000481153">
    <property type="component" value="Unassembled WGS sequence"/>
</dbReference>
<dbReference type="EMBL" id="VJMJ01000319">
    <property type="protein sequence ID" value="KAF0722971.1"/>
    <property type="molecule type" value="Genomic_DNA"/>
</dbReference>
<keyword evidence="4 9" id="KW-0732">Signal</keyword>
<keyword evidence="6 8" id="KW-0472">Membrane</keyword>
<evidence type="ECO:0000313" key="12">
    <source>
        <dbReference type="Proteomes" id="UP000481153"/>
    </source>
</evidence>
<accession>A0A6G0W8W8</accession>
<evidence type="ECO:0000313" key="11">
    <source>
        <dbReference type="EMBL" id="KAF0722971.1"/>
    </source>
</evidence>
<keyword evidence="5 8" id="KW-1133">Transmembrane helix</keyword>
<comment type="subcellular location">
    <subcellularLocation>
        <location evidence="1 7">Membrane</location>
        <topology evidence="1 7">Single-pass type I membrane protein</topology>
    </subcellularLocation>
</comment>
<evidence type="ECO:0000256" key="2">
    <source>
        <dbReference type="ARBA" id="ARBA00007104"/>
    </source>
</evidence>
<feature type="transmembrane region" description="Helical" evidence="8">
    <location>
        <begin position="262"/>
        <end position="284"/>
    </location>
</feature>
<name>A0A6G0W8W8_9STRA</name>
<evidence type="ECO:0000256" key="7">
    <source>
        <dbReference type="RuleBase" id="RU003827"/>
    </source>
</evidence>
<evidence type="ECO:0000256" key="8">
    <source>
        <dbReference type="SAM" id="Phobius"/>
    </source>
</evidence>